<dbReference type="Proteomes" id="UP000026962">
    <property type="component" value="Chromosome 9"/>
</dbReference>
<evidence type="ECO:0000313" key="5">
    <source>
        <dbReference type="Proteomes" id="UP000026962"/>
    </source>
</evidence>
<dbReference type="InterPro" id="IPR035979">
    <property type="entry name" value="RBD_domain_sf"/>
</dbReference>
<dbReference type="Pfam" id="PF00076">
    <property type="entry name" value="RRM_1"/>
    <property type="match status" value="1"/>
</dbReference>
<dbReference type="CDD" id="cd00590">
    <property type="entry name" value="RRM_SF"/>
    <property type="match status" value="1"/>
</dbReference>
<feature type="domain" description="RRM" evidence="3">
    <location>
        <begin position="163"/>
        <end position="261"/>
    </location>
</feature>
<evidence type="ECO:0000259" key="3">
    <source>
        <dbReference type="PROSITE" id="PS50102"/>
    </source>
</evidence>
<evidence type="ECO:0000256" key="2">
    <source>
        <dbReference type="SAM" id="MobiDB-lite"/>
    </source>
</evidence>
<dbReference type="InterPro" id="IPR012677">
    <property type="entry name" value="Nucleotide-bd_a/b_plait_sf"/>
</dbReference>
<dbReference type="AlphaFoldDB" id="A0A0E0M0K7"/>
<dbReference type="GO" id="GO:0003723">
    <property type="term" value="F:RNA binding"/>
    <property type="evidence" value="ECO:0007669"/>
    <property type="project" value="UniProtKB-UniRule"/>
</dbReference>
<evidence type="ECO:0000256" key="1">
    <source>
        <dbReference type="PROSITE-ProRule" id="PRU00176"/>
    </source>
</evidence>
<dbReference type="PROSITE" id="PS50102">
    <property type="entry name" value="RRM"/>
    <property type="match status" value="1"/>
</dbReference>
<feature type="compositionally biased region" description="Polar residues" evidence="2">
    <location>
        <begin position="35"/>
        <end position="46"/>
    </location>
</feature>
<keyword evidence="1" id="KW-0694">RNA-binding</keyword>
<organism evidence="4">
    <name type="scientific">Oryza punctata</name>
    <name type="common">Red rice</name>
    <dbReference type="NCBI Taxonomy" id="4537"/>
    <lineage>
        <taxon>Eukaryota</taxon>
        <taxon>Viridiplantae</taxon>
        <taxon>Streptophyta</taxon>
        <taxon>Embryophyta</taxon>
        <taxon>Tracheophyta</taxon>
        <taxon>Spermatophyta</taxon>
        <taxon>Magnoliopsida</taxon>
        <taxon>Liliopsida</taxon>
        <taxon>Poales</taxon>
        <taxon>Poaceae</taxon>
        <taxon>BOP clade</taxon>
        <taxon>Oryzoideae</taxon>
        <taxon>Oryzeae</taxon>
        <taxon>Oryzinae</taxon>
        <taxon>Oryza</taxon>
    </lineage>
</organism>
<protein>
    <recommendedName>
        <fullName evidence="3">RRM domain-containing protein</fullName>
    </recommendedName>
</protein>
<dbReference type="SUPFAM" id="SSF54928">
    <property type="entry name" value="RNA-binding domain, RBD"/>
    <property type="match status" value="1"/>
</dbReference>
<feature type="compositionally biased region" description="Basic residues" evidence="2">
    <location>
        <begin position="14"/>
        <end position="26"/>
    </location>
</feature>
<accession>A0A0E0M0K7</accession>
<dbReference type="HOGENOM" id="CLU_1051235_0_0_1"/>
<reference evidence="4" key="2">
    <citation type="submission" date="2018-05" db="EMBL/GenBank/DDBJ databases">
        <title>OpunRS2 (Oryza punctata Reference Sequence Version 2).</title>
        <authorList>
            <person name="Zhang J."/>
            <person name="Kudrna D."/>
            <person name="Lee S."/>
            <person name="Talag J."/>
            <person name="Welchert J."/>
            <person name="Wing R.A."/>
        </authorList>
    </citation>
    <scope>NUCLEOTIDE SEQUENCE [LARGE SCALE GENOMIC DNA]</scope>
</reference>
<evidence type="ECO:0000313" key="4">
    <source>
        <dbReference type="EnsemblPlants" id="OPUNC09G06920.2"/>
    </source>
</evidence>
<dbReference type="eggNOG" id="KOG0122">
    <property type="taxonomic scope" value="Eukaryota"/>
</dbReference>
<dbReference type="InterPro" id="IPR000504">
    <property type="entry name" value="RRM_dom"/>
</dbReference>
<proteinExistence type="predicted"/>
<dbReference type="STRING" id="4537.A0A0E0M0K7"/>
<reference evidence="4" key="1">
    <citation type="submission" date="2015-04" db="UniProtKB">
        <authorList>
            <consortium name="EnsemblPlants"/>
        </authorList>
    </citation>
    <scope>IDENTIFICATION</scope>
</reference>
<dbReference type="SMART" id="SM00360">
    <property type="entry name" value="RRM"/>
    <property type="match status" value="1"/>
</dbReference>
<keyword evidence="5" id="KW-1185">Reference proteome</keyword>
<dbReference type="Gramene" id="OPUNC09G06920.2">
    <property type="protein sequence ID" value="OPUNC09G06920.2"/>
    <property type="gene ID" value="OPUNC09G06920"/>
</dbReference>
<sequence length="265" mass="29972">MASAGRRQGENREAKRKRRRRKKNKSKQAAAGGEANTSIYENQQRQGKGHQKSRSNETGKGHQKSRSNKAGRGHQKSRSIPKWRHCHYHNLLEGSRSRILLHLLHSELNCPYNYLSPASYVPCRARLTIWNDEVFKPYQTFGRFSKPTKQDRIFARRRESLRRVVRVTNLPASRSASAARRLITGLFAQFGPLRMYHVAMLGGGGGGEEEDDGDGDDDVCVGGGGIGCVVFERREDAEKAIDELNCYVIDGHSLRVDWVYPYCGK</sequence>
<feature type="region of interest" description="Disordered" evidence="2">
    <location>
        <begin position="1"/>
        <end position="81"/>
    </location>
</feature>
<dbReference type="EnsemblPlants" id="OPUNC09G06920.2">
    <property type="protein sequence ID" value="OPUNC09G06920.2"/>
    <property type="gene ID" value="OPUNC09G06920"/>
</dbReference>
<name>A0A0E0M0K7_ORYPU</name>
<dbReference type="Gene3D" id="3.30.70.330">
    <property type="match status" value="1"/>
</dbReference>
<feature type="compositionally biased region" description="Basic residues" evidence="2">
    <location>
        <begin position="61"/>
        <end position="81"/>
    </location>
</feature>